<keyword evidence="4" id="KW-0010">Activator</keyword>
<proteinExistence type="inferred from homology"/>
<evidence type="ECO:0000256" key="3">
    <source>
        <dbReference type="ARBA" id="ARBA00023125"/>
    </source>
</evidence>
<dbReference type="Gene3D" id="3.40.190.10">
    <property type="entry name" value="Periplasmic binding protein-like II"/>
    <property type="match status" value="2"/>
</dbReference>
<dbReference type="OrthoDB" id="9775392at2"/>
<keyword evidence="5" id="KW-0804">Transcription</keyword>
<evidence type="ECO:0000313" key="7">
    <source>
        <dbReference type="EMBL" id="OTP98116.1"/>
    </source>
</evidence>
<dbReference type="GO" id="GO:0003677">
    <property type="term" value="F:DNA binding"/>
    <property type="evidence" value="ECO:0007669"/>
    <property type="project" value="UniProtKB-KW"/>
</dbReference>
<dbReference type="InterPro" id="IPR036388">
    <property type="entry name" value="WH-like_DNA-bd_sf"/>
</dbReference>
<dbReference type="GO" id="GO:0032993">
    <property type="term" value="C:protein-DNA complex"/>
    <property type="evidence" value="ECO:0007669"/>
    <property type="project" value="TreeGrafter"/>
</dbReference>
<dbReference type="GeneID" id="29849532"/>
<dbReference type="FunFam" id="3.40.190.10:FF:000027">
    <property type="entry name" value="DNA-binding transcriptional regulator OxyR"/>
    <property type="match status" value="1"/>
</dbReference>
<dbReference type="EMBL" id="NARP01000039">
    <property type="protein sequence ID" value="OTP98116.1"/>
    <property type="molecule type" value="Genomic_DNA"/>
</dbReference>
<keyword evidence="9" id="KW-1185">Reference proteome</keyword>
<dbReference type="RefSeq" id="WP_025316387.1">
    <property type="nucleotide sequence ID" value="NZ_CAMLAF010000015.1"/>
</dbReference>
<dbReference type="Pfam" id="PF00126">
    <property type="entry name" value="HTH_1"/>
    <property type="match status" value="1"/>
</dbReference>
<dbReference type="HOGENOM" id="CLU_039613_6_4_6"/>
<keyword evidence="2" id="KW-0805">Transcription regulation</keyword>
<dbReference type="AlphaFoldDB" id="X2H767"/>
<protein>
    <submittedName>
        <fullName evidence="7">DNA-binding transcriptional regulator OxyR</fullName>
    </submittedName>
</protein>
<dbReference type="PANTHER" id="PTHR30346:SF26">
    <property type="entry name" value="HYDROGEN PEROXIDE-INDUCIBLE GENES ACTIVATOR"/>
    <property type="match status" value="1"/>
</dbReference>
<dbReference type="EMBL" id="NART01000054">
    <property type="protein sequence ID" value="OTQ09093.1"/>
    <property type="molecule type" value="Genomic_DNA"/>
</dbReference>
<dbReference type="eggNOG" id="COG0583">
    <property type="taxonomic scope" value="Bacteria"/>
</dbReference>
<dbReference type="FunFam" id="1.10.10.10:FF:000001">
    <property type="entry name" value="LysR family transcriptional regulator"/>
    <property type="match status" value="1"/>
</dbReference>
<name>X2H767_9GAMM</name>
<dbReference type="InterPro" id="IPR036390">
    <property type="entry name" value="WH_DNA-bd_sf"/>
</dbReference>
<dbReference type="SUPFAM" id="SSF46785">
    <property type="entry name" value="Winged helix' DNA-binding domain"/>
    <property type="match status" value="1"/>
</dbReference>
<comment type="similarity">
    <text evidence="1">Belongs to the LysR transcriptional regulatory family.</text>
</comment>
<dbReference type="NCBIfam" id="NF008361">
    <property type="entry name" value="PRK11151.1"/>
    <property type="match status" value="1"/>
</dbReference>
<keyword evidence="3 7" id="KW-0238">DNA-binding</keyword>
<dbReference type="GO" id="GO:0003700">
    <property type="term" value="F:DNA-binding transcription factor activity"/>
    <property type="evidence" value="ECO:0007669"/>
    <property type="project" value="InterPro"/>
</dbReference>
<dbReference type="PANTHER" id="PTHR30346">
    <property type="entry name" value="TRANSCRIPTIONAL DUAL REGULATOR HCAR-RELATED"/>
    <property type="match status" value="1"/>
</dbReference>
<dbReference type="KEGG" id="gap:GAPWK_2314"/>
<gene>
    <name evidence="8" type="ORF">B6C91_10225</name>
    <name evidence="7" type="ORF">B6D08_12330</name>
</gene>
<feature type="domain" description="HTH lysR-type" evidence="6">
    <location>
        <begin position="1"/>
        <end position="58"/>
    </location>
</feature>
<evidence type="ECO:0000259" key="6">
    <source>
        <dbReference type="PROSITE" id="PS50931"/>
    </source>
</evidence>
<evidence type="ECO:0000256" key="2">
    <source>
        <dbReference type="ARBA" id="ARBA00023015"/>
    </source>
</evidence>
<organism evidence="7 10">
    <name type="scientific">Gilliamella apicola</name>
    <dbReference type="NCBI Taxonomy" id="1196095"/>
    <lineage>
        <taxon>Bacteria</taxon>
        <taxon>Pseudomonadati</taxon>
        <taxon>Pseudomonadota</taxon>
        <taxon>Gammaproteobacteria</taxon>
        <taxon>Orbales</taxon>
        <taxon>Orbaceae</taxon>
        <taxon>Gilliamella</taxon>
    </lineage>
</organism>
<comment type="caution">
    <text evidence="7">The sequence shown here is derived from an EMBL/GenBank/DDBJ whole genome shotgun (WGS) entry which is preliminary data.</text>
</comment>
<evidence type="ECO:0000313" key="9">
    <source>
        <dbReference type="Proteomes" id="UP000194800"/>
    </source>
</evidence>
<dbReference type="Gene3D" id="1.10.10.10">
    <property type="entry name" value="Winged helix-like DNA-binding domain superfamily/Winged helix DNA-binding domain"/>
    <property type="match status" value="1"/>
</dbReference>
<evidence type="ECO:0000256" key="5">
    <source>
        <dbReference type="ARBA" id="ARBA00023163"/>
    </source>
</evidence>
<reference evidence="9 10" key="1">
    <citation type="submission" date="2017-03" db="EMBL/GenBank/DDBJ databases">
        <title>Comparative genomics of honeybee gut symbionts reveal geographically distinct and subgroup specific antibiotic resistance.</title>
        <authorList>
            <person name="Ludvigsen J."/>
            <person name="Porcellato D."/>
            <person name="Labee-Lund T.M."/>
            <person name="Amdam G.V."/>
            <person name="Rudi K."/>
        </authorList>
    </citation>
    <scope>NUCLEOTIDE SEQUENCE [LARGE SCALE GENOMIC DNA]</scope>
    <source>
        <strain evidence="7 10">A-7-12</strain>
        <strain evidence="8 9">A-9-12</strain>
    </source>
</reference>
<dbReference type="InterPro" id="IPR005119">
    <property type="entry name" value="LysR_subst-bd"/>
</dbReference>
<evidence type="ECO:0000313" key="10">
    <source>
        <dbReference type="Proteomes" id="UP000194977"/>
    </source>
</evidence>
<dbReference type="Proteomes" id="UP000194800">
    <property type="component" value="Unassembled WGS sequence"/>
</dbReference>
<accession>X2H767</accession>
<dbReference type="SUPFAM" id="SSF53850">
    <property type="entry name" value="Periplasmic binding protein-like II"/>
    <property type="match status" value="1"/>
</dbReference>
<sequence length="310" mass="35098">MNIRDLEYFVSLAEFRHFRKAADACNVSQPTLSGQIRKLEDELGVMLLERTSRKVLFTQTGMMLVEQAKEILRNIQILKEMASRQGEEMSGPMHIGLIPTIAPYLLPHVITVLHESFPQLELYLHEAQTANIVAQLESGKLDCAIIAQVKETAQFIELPLFNEPMFLAVPANNELANKQTVKLSNLKGQKFLMLEDGHCLREHAMGYCFQVGIDEDKQFKATSLETLRSMISAGRGITLFPELAAPNERMRDNICYIPCTDPVPVRSIALIYRPGSPLRSRYETIAKTIREHMPKVFAEKERLLASTNLK</sequence>
<evidence type="ECO:0000256" key="1">
    <source>
        <dbReference type="ARBA" id="ARBA00009437"/>
    </source>
</evidence>
<evidence type="ECO:0000313" key="8">
    <source>
        <dbReference type="EMBL" id="OTQ09093.1"/>
    </source>
</evidence>
<dbReference type="Pfam" id="PF03466">
    <property type="entry name" value="LysR_substrate"/>
    <property type="match status" value="1"/>
</dbReference>
<dbReference type="InterPro" id="IPR000847">
    <property type="entry name" value="LysR_HTH_N"/>
</dbReference>
<dbReference type="CDD" id="cd08411">
    <property type="entry name" value="PBP2_OxyR"/>
    <property type="match status" value="1"/>
</dbReference>
<dbReference type="PROSITE" id="PS50931">
    <property type="entry name" value="HTH_LYSR"/>
    <property type="match status" value="1"/>
</dbReference>
<evidence type="ECO:0000256" key="4">
    <source>
        <dbReference type="ARBA" id="ARBA00023159"/>
    </source>
</evidence>
<dbReference type="PRINTS" id="PR00039">
    <property type="entry name" value="HTHLYSR"/>
</dbReference>
<dbReference type="Proteomes" id="UP000194977">
    <property type="component" value="Unassembled WGS sequence"/>
</dbReference>